<proteinExistence type="predicted"/>
<feature type="non-terminal residue" evidence="8">
    <location>
        <position position="181"/>
    </location>
</feature>
<dbReference type="Pfam" id="PF00800">
    <property type="entry name" value="PDT"/>
    <property type="match status" value="1"/>
</dbReference>
<dbReference type="InterPro" id="IPR036979">
    <property type="entry name" value="CM_dom_sf"/>
</dbReference>
<gene>
    <name evidence="8" type="ORF">METZ01_LOCUS453471</name>
</gene>
<keyword evidence="3" id="KW-0584">Phenylalanine biosynthesis</keyword>
<dbReference type="PANTHER" id="PTHR21022:SF19">
    <property type="entry name" value="PREPHENATE DEHYDRATASE-RELATED"/>
    <property type="match status" value="1"/>
</dbReference>
<name>A0A382ZYL1_9ZZZZ</name>
<organism evidence="8">
    <name type="scientific">marine metagenome</name>
    <dbReference type="NCBI Taxonomy" id="408172"/>
    <lineage>
        <taxon>unclassified sequences</taxon>
        <taxon>metagenomes</taxon>
        <taxon>ecological metagenomes</taxon>
    </lineage>
</organism>
<dbReference type="InterPro" id="IPR001086">
    <property type="entry name" value="Preph_deHydtase"/>
</dbReference>
<dbReference type="SUPFAM" id="SSF48600">
    <property type="entry name" value="Chorismate mutase II"/>
    <property type="match status" value="1"/>
</dbReference>
<dbReference type="GO" id="GO:0005737">
    <property type="term" value="C:cytoplasm"/>
    <property type="evidence" value="ECO:0007669"/>
    <property type="project" value="InterPro"/>
</dbReference>
<evidence type="ECO:0000259" key="6">
    <source>
        <dbReference type="PROSITE" id="PS51168"/>
    </source>
</evidence>
<reference evidence="8" key="1">
    <citation type="submission" date="2018-05" db="EMBL/GenBank/DDBJ databases">
        <authorList>
            <person name="Lanie J.A."/>
            <person name="Ng W.-L."/>
            <person name="Kazmierczak K.M."/>
            <person name="Andrzejewski T.M."/>
            <person name="Davidsen T.M."/>
            <person name="Wayne K.J."/>
            <person name="Tettelin H."/>
            <person name="Glass J.I."/>
            <person name="Rusch D."/>
            <person name="Podicherti R."/>
            <person name="Tsui H.-C.T."/>
            <person name="Winkler M.E."/>
        </authorList>
    </citation>
    <scope>NUCLEOTIDE SEQUENCE</scope>
</reference>
<dbReference type="Gene3D" id="3.40.190.10">
    <property type="entry name" value="Periplasmic binding protein-like II"/>
    <property type="match status" value="1"/>
</dbReference>
<evidence type="ECO:0000256" key="2">
    <source>
        <dbReference type="ARBA" id="ARBA00023141"/>
    </source>
</evidence>
<evidence type="ECO:0000256" key="5">
    <source>
        <dbReference type="ARBA" id="ARBA00029440"/>
    </source>
</evidence>
<dbReference type="PROSITE" id="PS51171">
    <property type="entry name" value="PREPHENATE_DEHYDR_3"/>
    <property type="match status" value="1"/>
</dbReference>
<dbReference type="Gene3D" id="1.20.59.10">
    <property type="entry name" value="Chorismate mutase"/>
    <property type="match status" value="1"/>
</dbReference>
<keyword evidence="2" id="KW-0057">Aromatic amino acid biosynthesis</keyword>
<dbReference type="GO" id="GO:0046417">
    <property type="term" value="P:chorismate metabolic process"/>
    <property type="evidence" value="ECO:0007669"/>
    <property type="project" value="InterPro"/>
</dbReference>
<dbReference type="NCBIfam" id="TIGR01807">
    <property type="entry name" value="CM_P2"/>
    <property type="match status" value="1"/>
</dbReference>
<dbReference type="InterPro" id="IPR010957">
    <property type="entry name" value="G/b/e-P-prot_chorismate_mutase"/>
</dbReference>
<dbReference type="GO" id="GO:0004664">
    <property type="term" value="F:prephenate dehydratase activity"/>
    <property type="evidence" value="ECO:0007669"/>
    <property type="project" value="InterPro"/>
</dbReference>
<dbReference type="EMBL" id="UINC01187742">
    <property type="protein sequence ID" value="SVE00617.1"/>
    <property type="molecule type" value="Genomic_DNA"/>
</dbReference>
<dbReference type="PROSITE" id="PS51168">
    <property type="entry name" value="CHORISMATE_MUT_2"/>
    <property type="match status" value="1"/>
</dbReference>
<dbReference type="InterPro" id="IPR002701">
    <property type="entry name" value="CM_II_prokaryot"/>
</dbReference>
<dbReference type="AlphaFoldDB" id="A0A382ZYL1"/>
<comment type="pathway">
    <text evidence="5">Amino-acid biosynthesis.</text>
</comment>
<dbReference type="Pfam" id="PF01817">
    <property type="entry name" value="CM_2"/>
    <property type="match status" value="1"/>
</dbReference>
<keyword evidence="4" id="KW-0456">Lyase</keyword>
<accession>A0A382ZYL1</accession>
<keyword evidence="1" id="KW-0028">Amino-acid biosynthesis</keyword>
<evidence type="ECO:0008006" key="9">
    <source>
        <dbReference type="Google" id="ProtNLM"/>
    </source>
</evidence>
<sequence length="181" mass="20397">VAFLNFCLHFRAKLWNYQASHQAIAGNPSKGGICFLSQLDDLRQQIDKIDDQLIKLISRRGQLAQKIGDEKSRQGKGNHYHVPHRERAILERLKDQNKGPFPYPAIESIFRELFSATLALEKPLKIAFLGPETTFSHQAALRHFGHSCTFNPCGNIETVFTEVELGHSDYGVVPVENSIEG</sequence>
<dbReference type="GO" id="GO:0004106">
    <property type="term" value="F:chorismate mutase activity"/>
    <property type="evidence" value="ECO:0007669"/>
    <property type="project" value="InterPro"/>
</dbReference>
<feature type="domain" description="Chorismate mutase" evidence="6">
    <location>
        <begin position="33"/>
        <end position="125"/>
    </location>
</feature>
<dbReference type="GO" id="GO:0009094">
    <property type="term" value="P:L-phenylalanine biosynthetic process"/>
    <property type="evidence" value="ECO:0007669"/>
    <property type="project" value="UniProtKB-KW"/>
</dbReference>
<feature type="non-terminal residue" evidence="8">
    <location>
        <position position="1"/>
    </location>
</feature>
<feature type="domain" description="Prephenate dehydratase" evidence="7">
    <location>
        <begin position="125"/>
        <end position="181"/>
    </location>
</feature>
<dbReference type="SMART" id="SM00830">
    <property type="entry name" value="CM_2"/>
    <property type="match status" value="1"/>
</dbReference>
<evidence type="ECO:0000256" key="3">
    <source>
        <dbReference type="ARBA" id="ARBA00023222"/>
    </source>
</evidence>
<dbReference type="SUPFAM" id="SSF53850">
    <property type="entry name" value="Periplasmic binding protein-like II"/>
    <property type="match status" value="1"/>
</dbReference>
<evidence type="ECO:0000259" key="7">
    <source>
        <dbReference type="PROSITE" id="PS51171"/>
    </source>
</evidence>
<dbReference type="PANTHER" id="PTHR21022">
    <property type="entry name" value="PREPHENATE DEHYDRATASE P PROTEIN"/>
    <property type="match status" value="1"/>
</dbReference>
<evidence type="ECO:0000256" key="1">
    <source>
        <dbReference type="ARBA" id="ARBA00022605"/>
    </source>
</evidence>
<evidence type="ECO:0000313" key="8">
    <source>
        <dbReference type="EMBL" id="SVE00617.1"/>
    </source>
</evidence>
<protein>
    <recommendedName>
        <fullName evidence="9">Prephenate dehydratase</fullName>
    </recommendedName>
</protein>
<evidence type="ECO:0000256" key="4">
    <source>
        <dbReference type="ARBA" id="ARBA00023239"/>
    </source>
</evidence>
<dbReference type="InterPro" id="IPR036263">
    <property type="entry name" value="Chorismate_II_sf"/>
</dbReference>